<gene>
    <name evidence="21" type="primary">thrA</name>
    <name evidence="21" type="ORF">KVA01_15460</name>
</gene>
<dbReference type="InterPro" id="IPR036291">
    <property type="entry name" value="NAD(P)-bd_dom_sf"/>
</dbReference>
<dbReference type="InterPro" id="IPR005106">
    <property type="entry name" value="Asp/hSer_DH_NAD-bd"/>
</dbReference>
<dbReference type="Proteomes" id="UP000315730">
    <property type="component" value="Unassembled WGS sequence"/>
</dbReference>
<dbReference type="Pfam" id="PF00742">
    <property type="entry name" value="Homoserine_dh"/>
    <property type="match status" value="1"/>
</dbReference>
<name>A0A4Y4D2I8_KOCVA</name>
<dbReference type="Pfam" id="PF03447">
    <property type="entry name" value="NAD_binding_3"/>
    <property type="match status" value="1"/>
</dbReference>
<dbReference type="EMBL" id="BJNW01000012">
    <property type="protein sequence ID" value="GEC99391.1"/>
    <property type="molecule type" value="Genomic_DNA"/>
</dbReference>
<proteinExistence type="inferred from homology"/>
<feature type="domain" description="ACT" evidence="20">
    <location>
        <begin position="359"/>
        <end position="435"/>
    </location>
</feature>
<dbReference type="PANTHER" id="PTHR43331">
    <property type="entry name" value="HOMOSERINE DEHYDROGENASE"/>
    <property type="match status" value="1"/>
</dbReference>
<comment type="pathway">
    <text evidence="2 18">Amino-acid biosynthesis; L-threonine biosynthesis; L-threonine from L-aspartate: step 3/5.</text>
</comment>
<evidence type="ECO:0000256" key="17">
    <source>
        <dbReference type="PIRSR" id="PIRSR000098-2"/>
    </source>
</evidence>
<dbReference type="SUPFAM" id="SSF55347">
    <property type="entry name" value="Glyceraldehyde-3-phosphate dehydrogenase-like, C-terminal domain"/>
    <property type="match status" value="1"/>
</dbReference>
<dbReference type="InterPro" id="IPR019811">
    <property type="entry name" value="HDH_CS"/>
</dbReference>
<comment type="catalytic activity">
    <reaction evidence="15">
        <text>L-homoserine + NAD(+) = L-aspartate 4-semialdehyde + NADH + H(+)</text>
        <dbReference type="Rhea" id="RHEA:15757"/>
        <dbReference type="ChEBI" id="CHEBI:15378"/>
        <dbReference type="ChEBI" id="CHEBI:57476"/>
        <dbReference type="ChEBI" id="CHEBI:57540"/>
        <dbReference type="ChEBI" id="CHEBI:57945"/>
        <dbReference type="ChEBI" id="CHEBI:537519"/>
        <dbReference type="EC" id="1.1.1.3"/>
    </reaction>
    <physiologicalReaction direction="right-to-left" evidence="15">
        <dbReference type="Rhea" id="RHEA:15759"/>
    </physiologicalReaction>
</comment>
<dbReference type="Gene3D" id="3.40.50.720">
    <property type="entry name" value="NAD(P)-binding Rossmann-like Domain"/>
    <property type="match status" value="1"/>
</dbReference>
<dbReference type="FunFam" id="3.30.360.10:FF:000005">
    <property type="entry name" value="Homoserine dehydrogenase"/>
    <property type="match status" value="1"/>
</dbReference>
<reference evidence="21 22" key="1">
    <citation type="submission" date="2019-06" db="EMBL/GenBank/DDBJ databases">
        <title>Whole genome shotgun sequence of Kocuria varians NBRC 15358.</title>
        <authorList>
            <person name="Hosoyama A."/>
            <person name="Uohara A."/>
            <person name="Ohji S."/>
            <person name="Ichikawa N."/>
        </authorList>
    </citation>
    <scope>NUCLEOTIDE SEQUENCE [LARGE SCALE GENOMIC DNA]</scope>
    <source>
        <strain evidence="21 22">NBRC 15358</strain>
    </source>
</reference>
<feature type="binding site" evidence="17">
    <location>
        <position position="200"/>
    </location>
    <ligand>
        <name>L-homoserine</name>
        <dbReference type="ChEBI" id="CHEBI:57476"/>
    </ligand>
</feature>
<evidence type="ECO:0000256" key="16">
    <source>
        <dbReference type="PIRSR" id="PIRSR000098-1"/>
    </source>
</evidence>
<keyword evidence="11" id="KW-0915">Sodium</keyword>
<comment type="caution">
    <text evidence="21">The sequence shown here is derived from an EMBL/GenBank/DDBJ whole genome shotgun (WGS) entry which is preliminary data.</text>
</comment>
<dbReference type="PROSITE" id="PS01042">
    <property type="entry name" value="HOMOSER_DHGENASE"/>
    <property type="match status" value="1"/>
</dbReference>
<accession>A0A4Y4D2I8</accession>
<feature type="binding site" evidence="17">
    <location>
        <position position="115"/>
    </location>
    <ligand>
        <name>NADPH</name>
        <dbReference type="ChEBI" id="CHEBI:57783"/>
    </ligand>
</feature>
<evidence type="ECO:0000313" key="22">
    <source>
        <dbReference type="Proteomes" id="UP000315730"/>
    </source>
</evidence>
<evidence type="ECO:0000259" key="20">
    <source>
        <dbReference type="PROSITE" id="PS51671"/>
    </source>
</evidence>
<evidence type="ECO:0000256" key="12">
    <source>
        <dbReference type="ARBA" id="ARBA00023167"/>
    </source>
</evidence>
<dbReference type="Pfam" id="PF01842">
    <property type="entry name" value="ACT"/>
    <property type="match status" value="1"/>
</dbReference>
<organism evidence="21 22">
    <name type="scientific">Kocuria varians</name>
    <name type="common">Micrococcus varians</name>
    <dbReference type="NCBI Taxonomy" id="1272"/>
    <lineage>
        <taxon>Bacteria</taxon>
        <taxon>Bacillati</taxon>
        <taxon>Actinomycetota</taxon>
        <taxon>Actinomycetes</taxon>
        <taxon>Micrococcales</taxon>
        <taxon>Micrococcaceae</taxon>
        <taxon>Kocuria</taxon>
    </lineage>
</organism>
<evidence type="ECO:0000256" key="5">
    <source>
        <dbReference type="ARBA" id="ARBA00013213"/>
    </source>
</evidence>
<keyword evidence="12 18" id="KW-0486">Methionine biosynthesis</keyword>
<dbReference type="CDD" id="cd04881">
    <property type="entry name" value="ACT_HSDH-Hom"/>
    <property type="match status" value="1"/>
</dbReference>
<feature type="binding site" evidence="17">
    <location>
        <begin position="21"/>
        <end position="28"/>
    </location>
    <ligand>
        <name>NADP(+)</name>
        <dbReference type="ChEBI" id="CHEBI:58349"/>
    </ligand>
</feature>
<dbReference type="EC" id="1.1.1.3" evidence="5 18"/>
<dbReference type="Gene3D" id="3.30.70.260">
    <property type="match status" value="1"/>
</dbReference>
<keyword evidence="22" id="KW-1185">Reference proteome</keyword>
<dbReference type="GO" id="GO:0004412">
    <property type="term" value="F:homoserine dehydrogenase activity"/>
    <property type="evidence" value="ECO:0007669"/>
    <property type="project" value="UniProtKB-EC"/>
</dbReference>
<evidence type="ECO:0000256" key="18">
    <source>
        <dbReference type="RuleBase" id="RU000579"/>
    </source>
</evidence>
<evidence type="ECO:0000313" key="21">
    <source>
        <dbReference type="EMBL" id="GEC99391.1"/>
    </source>
</evidence>
<dbReference type="PANTHER" id="PTHR43331:SF1">
    <property type="entry name" value="HOMOSERINE DEHYDROGENASE"/>
    <property type="match status" value="1"/>
</dbReference>
<dbReference type="Gene3D" id="3.30.360.10">
    <property type="entry name" value="Dihydrodipicolinate Reductase, domain 2"/>
    <property type="match status" value="1"/>
</dbReference>
<evidence type="ECO:0000256" key="4">
    <source>
        <dbReference type="ARBA" id="ARBA00006753"/>
    </source>
</evidence>
<dbReference type="InterPro" id="IPR045865">
    <property type="entry name" value="ACT-like_dom_sf"/>
</dbReference>
<dbReference type="InterPro" id="IPR002912">
    <property type="entry name" value="ACT_dom"/>
</dbReference>
<evidence type="ECO:0000256" key="10">
    <source>
        <dbReference type="ARBA" id="ARBA00023002"/>
    </source>
</evidence>
<evidence type="ECO:0000256" key="1">
    <source>
        <dbReference type="ARBA" id="ARBA00001920"/>
    </source>
</evidence>
<dbReference type="GO" id="GO:0009086">
    <property type="term" value="P:methionine biosynthetic process"/>
    <property type="evidence" value="ECO:0007669"/>
    <property type="project" value="UniProtKB-KW"/>
</dbReference>
<keyword evidence="7 18" id="KW-0028">Amino-acid biosynthesis</keyword>
<dbReference type="GO" id="GO:0050661">
    <property type="term" value="F:NADP binding"/>
    <property type="evidence" value="ECO:0007669"/>
    <property type="project" value="InterPro"/>
</dbReference>
<dbReference type="PIRSF" id="PIRSF000098">
    <property type="entry name" value="Homoser_dehydrog"/>
    <property type="match status" value="1"/>
</dbReference>
<evidence type="ECO:0000256" key="11">
    <source>
        <dbReference type="ARBA" id="ARBA00023053"/>
    </source>
</evidence>
<evidence type="ECO:0000256" key="3">
    <source>
        <dbReference type="ARBA" id="ARBA00005062"/>
    </source>
</evidence>
<dbReference type="GO" id="GO:0009088">
    <property type="term" value="P:threonine biosynthetic process"/>
    <property type="evidence" value="ECO:0007669"/>
    <property type="project" value="UniProtKB-UniPathway"/>
</dbReference>
<keyword evidence="8 18" id="KW-0791">Threonine biosynthesis</keyword>
<keyword evidence="9 17" id="KW-0521">NADP</keyword>
<dbReference type="PROSITE" id="PS51671">
    <property type="entry name" value="ACT"/>
    <property type="match status" value="1"/>
</dbReference>
<dbReference type="NCBIfam" id="NF004976">
    <property type="entry name" value="PRK06349.1"/>
    <property type="match status" value="1"/>
</dbReference>
<evidence type="ECO:0000256" key="19">
    <source>
        <dbReference type="RuleBase" id="RU004171"/>
    </source>
</evidence>
<dbReference type="UniPathway" id="UPA00050">
    <property type="reaction ID" value="UER00063"/>
</dbReference>
<dbReference type="UniPathway" id="UPA00051">
    <property type="reaction ID" value="UER00465"/>
</dbReference>
<comment type="function">
    <text evidence="13">Catalyzes the conversion of L-aspartate-beta-semialdehyde (L-Asa) to L-homoserine (L-Hse), the third step in the biosynthesis of threonine and methionine from aspartate.</text>
</comment>
<evidence type="ECO:0000256" key="8">
    <source>
        <dbReference type="ARBA" id="ARBA00022697"/>
    </source>
</evidence>
<comment type="cofactor">
    <cofactor evidence="1">
        <name>a metal cation</name>
        <dbReference type="ChEBI" id="CHEBI:25213"/>
    </cofactor>
</comment>
<dbReference type="RefSeq" id="WP_068469408.1">
    <property type="nucleotide sequence ID" value="NZ_BJNW01000012.1"/>
</dbReference>
<dbReference type="SUPFAM" id="SSF55021">
    <property type="entry name" value="ACT-like"/>
    <property type="match status" value="1"/>
</dbReference>
<evidence type="ECO:0000256" key="14">
    <source>
        <dbReference type="ARBA" id="ARBA00048841"/>
    </source>
</evidence>
<comment type="pathway">
    <text evidence="3 18">Amino-acid biosynthesis; L-methionine biosynthesis via de novo pathway; L-homoserine from L-aspartate: step 3/3.</text>
</comment>
<feature type="active site" description="Proton donor" evidence="16">
    <location>
        <position position="215"/>
    </location>
</feature>
<comment type="catalytic activity">
    <reaction evidence="14">
        <text>L-homoserine + NADP(+) = L-aspartate 4-semialdehyde + NADPH + H(+)</text>
        <dbReference type="Rhea" id="RHEA:15761"/>
        <dbReference type="ChEBI" id="CHEBI:15378"/>
        <dbReference type="ChEBI" id="CHEBI:57476"/>
        <dbReference type="ChEBI" id="CHEBI:57783"/>
        <dbReference type="ChEBI" id="CHEBI:58349"/>
        <dbReference type="ChEBI" id="CHEBI:537519"/>
        <dbReference type="EC" id="1.1.1.3"/>
    </reaction>
    <physiologicalReaction direction="right-to-left" evidence="14">
        <dbReference type="Rhea" id="RHEA:15763"/>
    </physiologicalReaction>
</comment>
<dbReference type="OrthoDB" id="9808167at2"/>
<dbReference type="InterPro" id="IPR016204">
    <property type="entry name" value="HDH"/>
</dbReference>
<evidence type="ECO:0000256" key="13">
    <source>
        <dbReference type="ARBA" id="ARBA00044930"/>
    </source>
</evidence>
<sequence length="440" mass="45534">MNPSPSTHETSETPVLRVGLLGAGTVGSQVARVLLTQADELAQRTGVRLELSGIAVRDVTAPRDVELPRELLTTDADAVIDAADVVVELTGGIEPTRTRVLRALNAGTSVITGNKALLAESGRELHDAAAASGAQLSYEAAVAGAIPIVRPMRDSLAGDSVNRFLGIMNGTTNFILDQMDSTGAAFDDALAQAQELGYAEADPTADVEGHDAAAKTAVLASLAFHSSYTIADVHCEGITGVTAEDVAAAKEAGYVIKLLSVGERCGDGVNLRVQPVMIPREHVLGGVRGAYNAVFVEAENAGSLMFYGQGAGGDPTASAVLGDLVSAARAIALGARGIPLEPYAALPAVSMDDVTTRLSVTLAVNDRLGVLARLAQVFADHGVSISTMQQSEDPRVNETSLLRLVTHTGRHASLVATVDALRELPVVRDIVSVTPVEAGE</sequence>
<dbReference type="InterPro" id="IPR001342">
    <property type="entry name" value="HDH_cat"/>
</dbReference>
<evidence type="ECO:0000256" key="7">
    <source>
        <dbReference type="ARBA" id="ARBA00022605"/>
    </source>
</evidence>
<evidence type="ECO:0000256" key="2">
    <source>
        <dbReference type="ARBA" id="ARBA00005056"/>
    </source>
</evidence>
<protein>
    <recommendedName>
        <fullName evidence="6 18">Homoserine dehydrogenase</fullName>
        <ecNumber evidence="5 18">1.1.1.3</ecNumber>
    </recommendedName>
</protein>
<dbReference type="AlphaFoldDB" id="A0A4Y4D2I8"/>
<evidence type="ECO:0000256" key="6">
    <source>
        <dbReference type="ARBA" id="ARBA00013376"/>
    </source>
</evidence>
<comment type="similarity">
    <text evidence="4 19">Belongs to the homoserine dehydrogenase family.</text>
</comment>
<dbReference type="STRING" id="1272.GCA_900014985_01545"/>
<dbReference type="SUPFAM" id="SSF51735">
    <property type="entry name" value="NAD(P)-binding Rossmann-fold domains"/>
    <property type="match status" value="1"/>
</dbReference>
<evidence type="ECO:0000256" key="9">
    <source>
        <dbReference type="ARBA" id="ARBA00022857"/>
    </source>
</evidence>
<keyword evidence="10 18" id="KW-0560">Oxidoreductase</keyword>
<evidence type="ECO:0000256" key="15">
    <source>
        <dbReference type="ARBA" id="ARBA00049031"/>
    </source>
</evidence>